<evidence type="ECO:0000313" key="9">
    <source>
        <dbReference type="Proteomes" id="UP001217918"/>
    </source>
</evidence>
<evidence type="ECO:0000256" key="1">
    <source>
        <dbReference type="ARBA" id="ARBA00004477"/>
    </source>
</evidence>
<dbReference type="PANTHER" id="PTHR11009">
    <property type="entry name" value="DER1-LIKE PROTEIN, DERLIN"/>
    <property type="match status" value="1"/>
</dbReference>
<feature type="transmembrane region" description="Helical" evidence="7">
    <location>
        <begin position="96"/>
        <end position="115"/>
    </location>
</feature>
<keyword evidence="3 7" id="KW-0812">Transmembrane</keyword>
<gene>
    <name evidence="8" type="ORF">P8C59_006904</name>
</gene>
<evidence type="ECO:0000313" key="8">
    <source>
        <dbReference type="EMBL" id="KAK2072557.1"/>
    </source>
</evidence>
<evidence type="ECO:0000256" key="6">
    <source>
        <dbReference type="ARBA" id="ARBA00023136"/>
    </source>
</evidence>
<comment type="subcellular location">
    <subcellularLocation>
        <location evidence="1 7">Endoplasmic reticulum membrane</location>
        <topology evidence="1 7">Multi-pass membrane protein</topology>
    </subcellularLocation>
</comment>
<comment type="caution">
    <text evidence="8">The sequence shown here is derived from an EMBL/GenBank/DDBJ whole genome shotgun (WGS) entry which is preliminary data.</text>
</comment>
<keyword evidence="6 7" id="KW-0472">Membrane</keyword>
<dbReference type="Proteomes" id="UP001217918">
    <property type="component" value="Unassembled WGS sequence"/>
</dbReference>
<accession>A0AAD9MDN9</accession>
<dbReference type="GO" id="GO:0006950">
    <property type="term" value="P:response to stress"/>
    <property type="evidence" value="ECO:0007669"/>
    <property type="project" value="UniProtKB-ARBA"/>
</dbReference>
<organism evidence="8 9">
    <name type="scientific">Phyllachora maydis</name>
    <dbReference type="NCBI Taxonomy" id="1825666"/>
    <lineage>
        <taxon>Eukaryota</taxon>
        <taxon>Fungi</taxon>
        <taxon>Dikarya</taxon>
        <taxon>Ascomycota</taxon>
        <taxon>Pezizomycotina</taxon>
        <taxon>Sordariomycetes</taxon>
        <taxon>Sordariomycetidae</taxon>
        <taxon>Phyllachorales</taxon>
        <taxon>Phyllachoraceae</taxon>
        <taxon>Phyllachora</taxon>
    </lineage>
</organism>
<feature type="transmembrane region" description="Helical" evidence="7">
    <location>
        <begin position="53"/>
        <end position="76"/>
    </location>
</feature>
<evidence type="ECO:0000256" key="3">
    <source>
        <dbReference type="ARBA" id="ARBA00022692"/>
    </source>
</evidence>
<dbReference type="EMBL" id="JAQQPM010000006">
    <property type="protein sequence ID" value="KAK2072557.1"/>
    <property type="molecule type" value="Genomic_DNA"/>
</dbReference>
<dbReference type="GO" id="GO:0005789">
    <property type="term" value="C:endoplasmic reticulum membrane"/>
    <property type="evidence" value="ECO:0007669"/>
    <property type="project" value="UniProtKB-SubCell"/>
</dbReference>
<evidence type="ECO:0000256" key="5">
    <source>
        <dbReference type="ARBA" id="ARBA00022989"/>
    </source>
</evidence>
<dbReference type="AlphaFoldDB" id="A0AAD9MDN9"/>
<proteinExistence type="inferred from homology"/>
<protein>
    <recommendedName>
        <fullName evidence="7">Derlin</fullName>
    </recommendedName>
</protein>
<reference evidence="8" key="1">
    <citation type="journal article" date="2023" name="Mol. Plant Microbe Interact.">
        <title>Elucidating the Obligate Nature and Biological Capacity of an Invasive Fungal Corn Pathogen.</title>
        <authorList>
            <person name="MacCready J.S."/>
            <person name="Roggenkamp E.M."/>
            <person name="Gdanetz K."/>
            <person name="Chilvers M.I."/>
        </authorList>
    </citation>
    <scope>NUCLEOTIDE SEQUENCE</scope>
    <source>
        <strain evidence="8">PM02</strain>
    </source>
</reference>
<evidence type="ECO:0000256" key="7">
    <source>
        <dbReference type="RuleBase" id="RU363059"/>
    </source>
</evidence>
<name>A0AAD9MDN9_9PEZI</name>
<evidence type="ECO:0000256" key="4">
    <source>
        <dbReference type="ARBA" id="ARBA00022824"/>
    </source>
</evidence>
<keyword evidence="4 7" id="KW-0256">Endoplasmic reticulum</keyword>
<keyword evidence="5 7" id="KW-1133">Transmembrane helix</keyword>
<feature type="transmembrane region" description="Helical" evidence="7">
    <location>
        <begin position="18"/>
        <end position="41"/>
    </location>
</feature>
<dbReference type="InterPro" id="IPR007599">
    <property type="entry name" value="DER1"/>
</dbReference>
<dbReference type="Pfam" id="PF04511">
    <property type="entry name" value="DER1"/>
    <property type="match status" value="1"/>
</dbReference>
<comment type="similarity">
    <text evidence="2 7">Belongs to the derlin family.</text>
</comment>
<evidence type="ECO:0000256" key="2">
    <source>
        <dbReference type="ARBA" id="ARBA00008917"/>
    </source>
</evidence>
<comment type="caution">
    <text evidence="7">Lacks conserved residue(s) required for the propagation of feature annotation.</text>
</comment>
<sequence>MSEITDAFWAAPPLARTFAAAILVTSITVHLGVLPYAWFYFTEDRLWRIPPEIWRLATSFLLSSPALGIILDPYFAFQYLSQLETTNPRFPRKEDLLWYLITVCGFITLLCRLFTGHAFFLQGLILALCYTASQDQRGAKASFFFFTHRSFDRFCPSGFMENTRHWPAFGSVVPWCLTF</sequence>
<keyword evidence="9" id="KW-1185">Reference proteome</keyword>
<comment type="function">
    <text evidence="7">May be involved in the degradation of misfolded endoplasmic reticulum (ER) luminal proteins.</text>
</comment>